<dbReference type="NCBIfam" id="TIGR01444">
    <property type="entry name" value="fkbM_fam"/>
    <property type="match status" value="1"/>
</dbReference>
<evidence type="ECO:0000259" key="1">
    <source>
        <dbReference type="Pfam" id="PF05050"/>
    </source>
</evidence>
<evidence type="ECO:0000313" key="2">
    <source>
        <dbReference type="EMBL" id="MBO0903493.1"/>
    </source>
</evidence>
<dbReference type="EMBL" id="JAFMPY010000006">
    <property type="protein sequence ID" value="MBO0903493.1"/>
    <property type="molecule type" value="Genomic_DNA"/>
</dbReference>
<accession>A0ABS3J1D8</accession>
<keyword evidence="2" id="KW-0808">Transferase</keyword>
<gene>
    <name evidence="2" type="ORF">J1C47_07550</name>
</gene>
<comment type="caution">
    <text evidence="2">The sequence shown here is derived from an EMBL/GenBank/DDBJ whole genome shotgun (WGS) entry which is preliminary data.</text>
</comment>
<dbReference type="InterPro" id="IPR052514">
    <property type="entry name" value="SAM-dependent_MTase"/>
</dbReference>
<keyword evidence="2" id="KW-0489">Methyltransferase</keyword>
<organism evidence="2 3">
    <name type="scientific">Jiella sonneratiae</name>
    <dbReference type="NCBI Taxonomy" id="2816856"/>
    <lineage>
        <taxon>Bacteria</taxon>
        <taxon>Pseudomonadati</taxon>
        <taxon>Pseudomonadota</taxon>
        <taxon>Alphaproteobacteria</taxon>
        <taxon>Hyphomicrobiales</taxon>
        <taxon>Aurantimonadaceae</taxon>
        <taxon>Jiella</taxon>
    </lineage>
</organism>
<name>A0ABS3J1D8_9HYPH</name>
<dbReference type="SUPFAM" id="SSF53335">
    <property type="entry name" value="S-adenosyl-L-methionine-dependent methyltransferases"/>
    <property type="match status" value="1"/>
</dbReference>
<dbReference type="RefSeq" id="WP_207350133.1">
    <property type="nucleotide sequence ID" value="NZ_JAFMPY010000006.1"/>
</dbReference>
<dbReference type="Gene3D" id="3.40.50.150">
    <property type="entry name" value="Vaccinia Virus protein VP39"/>
    <property type="match status" value="1"/>
</dbReference>
<sequence>MTLRRRIGAWRGIARSLLTYRLDRRHAAGLRRLYSGLVRPGDLVFDVGAHVGDRSAAFAALGARVVAVEAQPRLARLLRWQARLTPGLTVVEAAAGAAPGTLTLRLNAGNPSVASVSAAFVAAASQGAPGWQGQVWDETVEVECVTLDGLAARFGRPDFVKIDVEGFEDRVLAGLSGKNAPAGLSFEFVTMDLAPALDALATVQRLGYRAFDVSLGESHRFTFGDRQPAEAIAAWLRALPLKANSGDVYCWRPASSAGDGRTVPTDETAP</sequence>
<evidence type="ECO:0000313" key="3">
    <source>
        <dbReference type="Proteomes" id="UP000664288"/>
    </source>
</evidence>
<dbReference type="InterPro" id="IPR006342">
    <property type="entry name" value="FkbM_mtfrase"/>
</dbReference>
<dbReference type="GO" id="GO:0032259">
    <property type="term" value="P:methylation"/>
    <property type="evidence" value="ECO:0007669"/>
    <property type="project" value="UniProtKB-KW"/>
</dbReference>
<proteinExistence type="predicted"/>
<dbReference type="PANTHER" id="PTHR34203:SF15">
    <property type="entry name" value="SLL1173 PROTEIN"/>
    <property type="match status" value="1"/>
</dbReference>
<reference evidence="2 3" key="1">
    <citation type="submission" date="2021-03" db="EMBL/GenBank/DDBJ databases">
        <title>Whole genome sequence of Jiella sp. MQZ13P-4.</title>
        <authorList>
            <person name="Tuo L."/>
        </authorList>
    </citation>
    <scope>NUCLEOTIDE SEQUENCE [LARGE SCALE GENOMIC DNA]</scope>
    <source>
        <strain evidence="2 3">MQZ13P-4</strain>
    </source>
</reference>
<feature type="domain" description="Methyltransferase FkbM" evidence="1">
    <location>
        <begin position="46"/>
        <end position="177"/>
    </location>
</feature>
<dbReference type="PANTHER" id="PTHR34203">
    <property type="entry name" value="METHYLTRANSFERASE, FKBM FAMILY PROTEIN"/>
    <property type="match status" value="1"/>
</dbReference>
<dbReference type="Proteomes" id="UP000664288">
    <property type="component" value="Unassembled WGS sequence"/>
</dbReference>
<protein>
    <submittedName>
        <fullName evidence="2">FkbM family methyltransferase</fullName>
    </submittedName>
</protein>
<keyword evidence="3" id="KW-1185">Reference proteome</keyword>
<dbReference type="GO" id="GO:0008168">
    <property type="term" value="F:methyltransferase activity"/>
    <property type="evidence" value="ECO:0007669"/>
    <property type="project" value="UniProtKB-KW"/>
</dbReference>
<dbReference type="InterPro" id="IPR029063">
    <property type="entry name" value="SAM-dependent_MTases_sf"/>
</dbReference>
<dbReference type="Pfam" id="PF05050">
    <property type="entry name" value="Methyltransf_21"/>
    <property type="match status" value="1"/>
</dbReference>